<sequence>MMIWDPFNDTVAGRRKLKTLSRQSNGDKYLRIKVTHGRAVSVSCTGKVFTLCLRVLSIAEVCTVYLKTDVGS</sequence>
<protein>
    <submittedName>
        <fullName evidence="1">Uncharacterized protein</fullName>
    </submittedName>
</protein>
<comment type="caution">
    <text evidence="1">The sequence shown here is derived from an EMBL/GenBank/DDBJ whole genome shotgun (WGS) entry which is preliminary data.</text>
</comment>
<organism evidence="1 2">
    <name type="scientific">Allacma fusca</name>
    <dbReference type="NCBI Taxonomy" id="39272"/>
    <lineage>
        <taxon>Eukaryota</taxon>
        <taxon>Metazoa</taxon>
        <taxon>Ecdysozoa</taxon>
        <taxon>Arthropoda</taxon>
        <taxon>Hexapoda</taxon>
        <taxon>Collembola</taxon>
        <taxon>Symphypleona</taxon>
        <taxon>Sminthuridae</taxon>
        <taxon>Allacma</taxon>
    </lineage>
</organism>
<dbReference type="Proteomes" id="UP000708208">
    <property type="component" value="Unassembled WGS sequence"/>
</dbReference>
<gene>
    <name evidence="1" type="ORF">AFUS01_LOCUS39756</name>
</gene>
<dbReference type="AlphaFoldDB" id="A0A8J2PN77"/>
<proteinExistence type="predicted"/>
<accession>A0A8J2PN77</accession>
<evidence type="ECO:0000313" key="1">
    <source>
        <dbReference type="EMBL" id="CAG7829920.1"/>
    </source>
</evidence>
<name>A0A8J2PN77_9HEXA</name>
<reference evidence="1" key="1">
    <citation type="submission" date="2021-06" db="EMBL/GenBank/DDBJ databases">
        <authorList>
            <person name="Hodson N. C."/>
            <person name="Mongue J. A."/>
            <person name="Jaron S. K."/>
        </authorList>
    </citation>
    <scope>NUCLEOTIDE SEQUENCE</scope>
</reference>
<keyword evidence="2" id="KW-1185">Reference proteome</keyword>
<evidence type="ECO:0000313" key="2">
    <source>
        <dbReference type="Proteomes" id="UP000708208"/>
    </source>
</evidence>
<dbReference type="EMBL" id="CAJVCH010553477">
    <property type="protein sequence ID" value="CAG7829920.1"/>
    <property type="molecule type" value="Genomic_DNA"/>
</dbReference>